<dbReference type="GeneID" id="106817007"/>
<dbReference type="PANTHER" id="PTHR12111:SF2">
    <property type="entry name" value="SPLICING FACTOR YJU2B-RELATED"/>
    <property type="match status" value="1"/>
</dbReference>
<dbReference type="PANTHER" id="PTHR12111">
    <property type="entry name" value="SPLICING FACTOR YJU2"/>
    <property type="match status" value="1"/>
</dbReference>
<dbReference type="RefSeq" id="XP_014677142.1">
    <property type="nucleotide sequence ID" value="XM_014821656.1"/>
</dbReference>
<evidence type="ECO:0000256" key="1">
    <source>
        <dbReference type="ARBA" id="ARBA00005595"/>
    </source>
</evidence>
<accession>A0ABM1EY71</accession>
<keyword evidence="3" id="KW-1185">Reference proteome</keyword>
<dbReference type="Proteomes" id="UP000695022">
    <property type="component" value="Unplaced"/>
</dbReference>
<evidence type="ECO:0000313" key="4">
    <source>
        <dbReference type="RefSeq" id="XP_014677142.1"/>
    </source>
</evidence>
<organism evidence="3 4">
    <name type="scientific">Priapulus caudatus</name>
    <name type="common">Priapulid worm</name>
    <dbReference type="NCBI Taxonomy" id="37621"/>
    <lineage>
        <taxon>Eukaryota</taxon>
        <taxon>Metazoa</taxon>
        <taxon>Ecdysozoa</taxon>
        <taxon>Scalidophora</taxon>
        <taxon>Priapulida</taxon>
        <taxon>Priapulimorpha</taxon>
        <taxon>Priapulimorphida</taxon>
        <taxon>Priapulidae</taxon>
        <taxon>Priapulus</taxon>
    </lineage>
</organism>
<protein>
    <submittedName>
        <fullName evidence="4">Coiled-coil domain-containing protein 130 homolog</fullName>
    </submittedName>
</protein>
<name>A0ABM1EY71_PRICU</name>
<gene>
    <name evidence="4" type="primary">LOC106817007</name>
</gene>
<proteinExistence type="inferred from homology"/>
<comment type="similarity">
    <text evidence="1">Belongs to the CWC16 family.</text>
</comment>
<evidence type="ECO:0000313" key="3">
    <source>
        <dbReference type="Proteomes" id="UP000695022"/>
    </source>
</evidence>
<reference evidence="4" key="1">
    <citation type="submission" date="2025-08" db="UniProtKB">
        <authorList>
            <consortium name="RefSeq"/>
        </authorList>
    </citation>
    <scope>IDENTIFICATION</scope>
</reference>
<dbReference type="InterPro" id="IPR007590">
    <property type="entry name" value="Saf4/Yju2"/>
</dbReference>
<dbReference type="Pfam" id="PF04502">
    <property type="entry name" value="Saf4_Yju2"/>
    <property type="match status" value="1"/>
</dbReference>
<evidence type="ECO:0000256" key="2">
    <source>
        <dbReference type="SAM" id="MobiDB-lite"/>
    </source>
</evidence>
<feature type="region of interest" description="Disordered" evidence="2">
    <location>
        <begin position="363"/>
        <end position="393"/>
    </location>
</feature>
<feature type="compositionally biased region" description="Low complexity" evidence="2">
    <location>
        <begin position="367"/>
        <end position="382"/>
    </location>
</feature>
<sequence length="393" mass="44598">MGERKGQNHYYPPDFDYKKHHSLNEYHGTHALRERARKIKQGILIIRFEMPYNIWCEGCGNPIGMGVRYNAEKSKIGMYYTTPLWKFRMKCHLCDQHFEIKTDPANCDYVIISGARRKEQRWDPTQNEQIVPEDKDDQKKFATDAMFKLEHGADDKGKAKRAQPVVTRLLERQDDRWKDDYMVNKLLRKVFRDKKKEIKATHEKDQKLLVKSSLDIDLLPESEEDARVAGLVKYGDFIPPDKKQQETRRAIVERPLFSTGPSMATHVIEPSSSTAKPLTNWESKMMHAQAADKLKTALANTRSLSREDLGIVPKKSLNNMEPSGEGALRELMPDLEAASGEGSANGDASYQEAASAPTGVLSCSLVSNDYNDSDASSDSNNLDSERNLQSTID</sequence>